<reference evidence="1 2" key="1">
    <citation type="journal article" date="2011" name="J. Bacteriol.">
        <title>Whole-genome sequences of thirteen isolates of Borrelia burgdorferi.</title>
        <authorList>
            <person name="Schutzer S.E."/>
            <person name="Fraser-Liggett C.M."/>
            <person name="Casjens S.R."/>
            <person name="Qiu W.G."/>
            <person name="Dunn J.J."/>
            <person name="Mongodin E.F."/>
            <person name="Luft B.J."/>
        </authorList>
    </citation>
    <scope>NUCLEOTIDE SEQUENCE [LARGE SCALE GENOMIC DNA]</scope>
    <source>
        <strain evidence="1 2">ZS7</strain>
    </source>
</reference>
<evidence type="ECO:0000313" key="2">
    <source>
        <dbReference type="Proteomes" id="UP000006901"/>
    </source>
</evidence>
<name>A0A0H3C172_BORBZ</name>
<dbReference type="Proteomes" id="UP000006901">
    <property type="component" value="Chromosome"/>
</dbReference>
<dbReference type="KEGG" id="bbz:BbuZS7_0713"/>
<dbReference type="EMBL" id="CP001205">
    <property type="protein sequence ID" value="ACK74929.1"/>
    <property type="molecule type" value="Genomic_DNA"/>
</dbReference>
<evidence type="ECO:0000313" key="1">
    <source>
        <dbReference type="EMBL" id="ACK74929.1"/>
    </source>
</evidence>
<proteinExistence type="predicted"/>
<gene>
    <name evidence="1" type="ordered locus">BbuZS7_0713</name>
</gene>
<sequence length="37" mass="4589">MVFKAKWLFLYLLFLNPINFIDEFLCKNDFIPFFVKL</sequence>
<protein>
    <submittedName>
        <fullName evidence="1">Uncharacterized protein</fullName>
    </submittedName>
</protein>
<accession>A0A0H3C172</accession>
<dbReference type="HOGENOM" id="CLU_3340877_0_0_12"/>
<organism evidence="1 2">
    <name type="scientific">Borreliella burgdorferi (strain ZS7)</name>
    <name type="common">Borrelia burgdorferi</name>
    <dbReference type="NCBI Taxonomy" id="445985"/>
    <lineage>
        <taxon>Bacteria</taxon>
        <taxon>Pseudomonadati</taxon>
        <taxon>Spirochaetota</taxon>
        <taxon>Spirochaetia</taxon>
        <taxon>Spirochaetales</taxon>
        <taxon>Borreliaceae</taxon>
        <taxon>Borreliella</taxon>
    </lineage>
</organism>
<dbReference type="AlphaFoldDB" id="A0A0H3C172"/>